<dbReference type="RefSeq" id="WP_115492621.1">
    <property type="nucleotide sequence ID" value="NZ_JACHWW010000001.1"/>
</dbReference>
<accession>A0A395LN01</accession>
<organism evidence="4 5">
    <name type="scientific">Alteriqipengyuania lutimaris</name>
    <dbReference type="NCBI Taxonomy" id="1538146"/>
    <lineage>
        <taxon>Bacteria</taxon>
        <taxon>Pseudomonadati</taxon>
        <taxon>Pseudomonadota</taxon>
        <taxon>Alphaproteobacteria</taxon>
        <taxon>Sphingomonadales</taxon>
        <taxon>Erythrobacteraceae</taxon>
        <taxon>Alteriqipengyuania</taxon>
    </lineage>
</organism>
<feature type="compositionally biased region" description="Polar residues" evidence="1">
    <location>
        <begin position="38"/>
        <end position="56"/>
    </location>
</feature>
<feature type="compositionally biased region" description="Basic and acidic residues" evidence="1">
    <location>
        <begin position="58"/>
        <end position="80"/>
    </location>
</feature>
<keyword evidence="5" id="KW-1185">Reference proteome</keyword>
<reference evidence="4 5" key="1">
    <citation type="submission" date="2018-07" db="EMBL/GenBank/DDBJ databases">
        <title>Erythrobacter nanhaiensis sp. nov., a novel member of the genus Erythrobacter isolated from the South China Sea.</title>
        <authorList>
            <person name="Chen X."/>
            <person name="Liu J."/>
        </authorList>
    </citation>
    <scope>NUCLEOTIDE SEQUENCE [LARGE SCALE GENOMIC DNA]</scope>
    <source>
        <strain evidence="4 5">S-5</strain>
    </source>
</reference>
<feature type="signal peptide" evidence="2">
    <location>
        <begin position="1"/>
        <end position="22"/>
    </location>
</feature>
<proteinExistence type="predicted"/>
<dbReference type="Proteomes" id="UP000254101">
    <property type="component" value="Unassembled WGS sequence"/>
</dbReference>
<feature type="region of interest" description="Disordered" evidence="1">
    <location>
        <begin position="22"/>
        <end position="108"/>
    </location>
</feature>
<gene>
    <name evidence="4" type="ORF">DL238_12825</name>
</gene>
<name>A0A395LN01_9SPHN</name>
<dbReference type="SUPFAM" id="SSF158791">
    <property type="entry name" value="MgtE N-terminal domain-like"/>
    <property type="match status" value="1"/>
</dbReference>
<dbReference type="AlphaFoldDB" id="A0A395LN01"/>
<dbReference type="EMBL" id="QRBB01000001">
    <property type="protein sequence ID" value="RDS78398.1"/>
    <property type="molecule type" value="Genomic_DNA"/>
</dbReference>
<feature type="compositionally biased region" description="Basic and acidic residues" evidence="1">
    <location>
        <begin position="97"/>
        <end position="107"/>
    </location>
</feature>
<feature type="domain" description="Magnesium transporter MgtE intracellular" evidence="3">
    <location>
        <begin position="112"/>
        <end position="171"/>
    </location>
</feature>
<keyword evidence="2" id="KW-0732">Signal</keyword>
<dbReference type="Pfam" id="PF03448">
    <property type="entry name" value="MgtE_N"/>
    <property type="match status" value="1"/>
</dbReference>
<evidence type="ECO:0000256" key="1">
    <source>
        <dbReference type="SAM" id="MobiDB-lite"/>
    </source>
</evidence>
<sequence length="189" mass="20267">MTLKRPSLLMLMAGAAAMSTVAHGVAASAPSEEKAQTKPPQSRLGSAIQSEMSQTKKTARERERELDLREQALKASEKRLKSNLQTQQPLAAADGAAKTKADAKADKEAEEAATLDQLARIYQSMKPKQAAPVFEQLDIDVQIAVARKMRERSTAQILAAMTPGGAARLSMALAGKRPPPRRVRAEPAG</sequence>
<comment type="caution">
    <text evidence="4">The sequence shown here is derived from an EMBL/GenBank/DDBJ whole genome shotgun (WGS) entry which is preliminary data.</text>
</comment>
<evidence type="ECO:0000259" key="3">
    <source>
        <dbReference type="Pfam" id="PF03448"/>
    </source>
</evidence>
<evidence type="ECO:0000313" key="5">
    <source>
        <dbReference type="Proteomes" id="UP000254101"/>
    </source>
</evidence>
<dbReference type="OrthoDB" id="9791432at2"/>
<evidence type="ECO:0000256" key="2">
    <source>
        <dbReference type="SAM" id="SignalP"/>
    </source>
</evidence>
<protein>
    <recommendedName>
        <fullName evidence="3">Magnesium transporter MgtE intracellular domain-containing protein</fullName>
    </recommendedName>
</protein>
<feature type="chain" id="PRO_5017231467" description="Magnesium transporter MgtE intracellular domain-containing protein" evidence="2">
    <location>
        <begin position="23"/>
        <end position="189"/>
    </location>
</feature>
<dbReference type="InterPro" id="IPR006668">
    <property type="entry name" value="Mg_transptr_MgtE_intracell_dom"/>
</dbReference>
<evidence type="ECO:0000313" key="4">
    <source>
        <dbReference type="EMBL" id="RDS78398.1"/>
    </source>
</evidence>